<keyword evidence="2" id="KW-0238">DNA-binding</keyword>
<feature type="coiled-coil region" evidence="5">
    <location>
        <begin position="117"/>
        <end position="144"/>
    </location>
</feature>
<protein>
    <recommendedName>
        <fullName evidence="6">HSF-type DNA-binding domain-containing protein</fullName>
    </recommendedName>
</protein>
<evidence type="ECO:0000256" key="3">
    <source>
        <dbReference type="ARBA" id="ARBA00023242"/>
    </source>
</evidence>
<dbReference type="Gene3D" id="1.10.10.10">
    <property type="entry name" value="Winged helix-like DNA-binding domain superfamily/Winged helix DNA-binding domain"/>
    <property type="match status" value="1"/>
</dbReference>
<dbReference type="Pfam" id="PF00447">
    <property type="entry name" value="HSF_DNA-bind"/>
    <property type="match status" value="1"/>
</dbReference>
<dbReference type="GO" id="GO:0043565">
    <property type="term" value="F:sequence-specific DNA binding"/>
    <property type="evidence" value="ECO:0007669"/>
    <property type="project" value="InterPro"/>
</dbReference>
<reference evidence="7 8" key="1">
    <citation type="journal article" date="2013" name="PLoS Genet.">
        <title>Distinctive expansion of potential virulence genes in the genome of the oomycete fish pathogen Saprolegnia parasitica.</title>
        <authorList>
            <person name="Jiang R.H."/>
            <person name="de Bruijn I."/>
            <person name="Haas B.J."/>
            <person name="Belmonte R."/>
            <person name="Lobach L."/>
            <person name="Christie J."/>
            <person name="van den Ackerveken G."/>
            <person name="Bottin A."/>
            <person name="Bulone V."/>
            <person name="Diaz-Moreno S.M."/>
            <person name="Dumas B."/>
            <person name="Fan L."/>
            <person name="Gaulin E."/>
            <person name="Govers F."/>
            <person name="Grenville-Briggs L.J."/>
            <person name="Horner N.R."/>
            <person name="Levin J.Z."/>
            <person name="Mammella M."/>
            <person name="Meijer H.J."/>
            <person name="Morris P."/>
            <person name="Nusbaum C."/>
            <person name="Oome S."/>
            <person name="Phillips A.J."/>
            <person name="van Rooyen D."/>
            <person name="Rzeszutek E."/>
            <person name="Saraiva M."/>
            <person name="Secombes C.J."/>
            <person name="Seidl M.F."/>
            <person name="Snel B."/>
            <person name="Stassen J.H."/>
            <person name="Sykes S."/>
            <person name="Tripathy S."/>
            <person name="van den Berg H."/>
            <person name="Vega-Arreguin J.C."/>
            <person name="Wawra S."/>
            <person name="Young S.K."/>
            <person name="Zeng Q."/>
            <person name="Dieguez-Uribeondo J."/>
            <person name="Russ C."/>
            <person name="Tyler B.M."/>
            <person name="van West P."/>
        </authorList>
    </citation>
    <scope>NUCLEOTIDE SEQUENCE [LARGE SCALE GENOMIC DNA]</scope>
    <source>
        <strain evidence="7 8">CBS 223.65</strain>
    </source>
</reference>
<dbReference type="InterPro" id="IPR000232">
    <property type="entry name" value="HSF_DNA-bd"/>
</dbReference>
<comment type="similarity">
    <text evidence="4">Belongs to the HSF family.</text>
</comment>
<dbReference type="KEGG" id="spar:SPRG_00701"/>
<dbReference type="EMBL" id="KK583190">
    <property type="protein sequence ID" value="KDO34639.1"/>
    <property type="molecule type" value="Genomic_DNA"/>
</dbReference>
<keyword evidence="8" id="KW-1185">Reference proteome</keyword>
<dbReference type="InterPro" id="IPR036390">
    <property type="entry name" value="WH_DNA-bd_sf"/>
</dbReference>
<feature type="domain" description="HSF-type DNA-binding" evidence="6">
    <location>
        <begin position="2"/>
        <end position="101"/>
    </location>
</feature>
<evidence type="ECO:0000313" key="8">
    <source>
        <dbReference type="Proteomes" id="UP000030745"/>
    </source>
</evidence>
<dbReference type="OrthoDB" id="60854at2759"/>
<dbReference type="AlphaFoldDB" id="A0A067CVA7"/>
<accession>A0A067CVA7</accession>
<dbReference type="InterPro" id="IPR036388">
    <property type="entry name" value="WH-like_DNA-bd_sf"/>
</dbReference>
<dbReference type="Proteomes" id="UP000030745">
    <property type="component" value="Unassembled WGS sequence"/>
</dbReference>
<dbReference type="PANTHER" id="PTHR10015">
    <property type="entry name" value="HEAT SHOCK TRANSCRIPTION FACTOR"/>
    <property type="match status" value="1"/>
</dbReference>
<dbReference type="STRING" id="695850.A0A067CVA7"/>
<evidence type="ECO:0000313" key="7">
    <source>
        <dbReference type="EMBL" id="KDO34639.1"/>
    </source>
</evidence>
<gene>
    <name evidence="7" type="ORF">SPRG_00701</name>
</gene>
<dbReference type="GO" id="GO:0003700">
    <property type="term" value="F:DNA-binding transcription factor activity"/>
    <property type="evidence" value="ECO:0007669"/>
    <property type="project" value="InterPro"/>
</dbReference>
<evidence type="ECO:0000256" key="2">
    <source>
        <dbReference type="ARBA" id="ARBA00023125"/>
    </source>
</evidence>
<keyword evidence="3" id="KW-0539">Nucleus</keyword>
<evidence type="ECO:0000259" key="6">
    <source>
        <dbReference type="SMART" id="SM00415"/>
    </source>
</evidence>
<sequence>MATALFLQKTFEMLNLSPPEVAAWTPDGRAFTVYDLKTFESTMLVRFFRHGHFSSFARQLRFYGFTKCRRHQHVEMEPAWEFMHPHFQRDDPMLMVCITRSTNPAMKASNNATISDVHELQQRVETLETHIKALTTQLDLLTNLLLARGMAPPTAHNPAEDTTKTALSDFFCTDECSGLQ</sequence>
<name>A0A067CVA7_SAPPC</name>
<dbReference type="OMA" id="VEMEPAW"/>
<dbReference type="RefSeq" id="XP_012194314.1">
    <property type="nucleotide sequence ID" value="XM_012338924.1"/>
</dbReference>
<dbReference type="PANTHER" id="PTHR10015:SF206">
    <property type="entry name" value="HSF-TYPE DNA-BINDING DOMAIN-CONTAINING PROTEIN"/>
    <property type="match status" value="1"/>
</dbReference>
<dbReference type="SMART" id="SM00415">
    <property type="entry name" value="HSF"/>
    <property type="match status" value="1"/>
</dbReference>
<evidence type="ECO:0000256" key="4">
    <source>
        <dbReference type="RuleBase" id="RU004020"/>
    </source>
</evidence>
<evidence type="ECO:0000256" key="1">
    <source>
        <dbReference type="ARBA" id="ARBA00004123"/>
    </source>
</evidence>
<dbReference type="GO" id="GO:0005634">
    <property type="term" value="C:nucleus"/>
    <property type="evidence" value="ECO:0007669"/>
    <property type="project" value="UniProtKB-SubCell"/>
</dbReference>
<organism evidence="7 8">
    <name type="scientific">Saprolegnia parasitica (strain CBS 223.65)</name>
    <dbReference type="NCBI Taxonomy" id="695850"/>
    <lineage>
        <taxon>Eukaryota</taxon>
        <taxon>Sar</taxon>
        <taxon>Stramenopiles</taxon>
        <taxon>Oomycota</taxon>
        <taxon>Saprolegniomycetes</taxon>
        <taxon>Saprolegniales</taxon>
        <taxon>Saprolegniaceae</taxon>
        <taxon>Saprolegnia</taxon>
    </lineage>
</organism>
<comment type="subcellular location">
    <subcellularLocation>
        <location evidence="1">Nucleus</location>
    </subcellularLocation>
</comment>
<keyword evidence="5" id="KW-0175">Coiled coil</keyword>
<dbReference type="SUPFAM" id="SSF46785">
    <property type="entry name" value="Winged helix' DNA-binding domain"/>
    <property type="match status" value="1"/>
</dbReference>
<proteinExistence type="inferred from homology"/>
<dbReference type="GeneID" id="24123335"/>
<evidence type="ECO:0000256" key="5">
    <source>
        <dbReference type="SAM" id="Coils"/>
    </source>
</evidence>
<dbReference type="VEuPathDB" id="FungiDB:SPRG_00701"/>